<evidence type="ECO:0000256" key="1">
    <source>
        <dbReference type="PROSITE-ProRule" id="PRU00042"/>
    </source>
</evidence>
<reference evidence="5 6" key="1">
    <citation type="submission" date="2015-01" db="EMBL/GenBank/DDBJ databases">
        <title>Evolution of Trichinella species and genotypes.</title>
        <authorList>
            <person name="Korhonen P.K."/>
            <person name="Edoardo P."/>
            <person name="Giuseppe L.R."/>
            <person name="Gasser R.B."/>
        </authorList>
    </citation>
    <scope>NUCLEOTIDE SEQUENCE [LARGE SCALE GENOMIC DNA]</scope>
    <source>
        <strain evidence="5">ISS417</strain>
    </source>
</reference>
<evidence type="ECO:0000259" key="4">
    <source>
        <dbReference type="PROSITE" id="PS50878"/>
    </source>
</evidence>
<accession>A0A0V0T642</accession>
<dbReference type="STRING" id="144512.A0A0V0T642"/>
<dbReference type="AlphaFoldDB" id="A0A0V0T642"/>
<keyword evidence="1" id="KW-0479">Metal-binding</keyword>
<dbReference type="Proteomes" id="UP000055048">
    <property type="component" value="Unassembled WGS sequence"/>
</dbReference>
<evidence type="ECO:0000259" key="3">
    <source>
        <dbReference type="PROSITE" id="PS50157"/>
    </source>
</evidence>
<gene>
    <name evidence="5" type="primary">pol</name>
    <name evidence="5" type="ORF">T05_14302</name>
</gene>
<comment type="caution">
    <text evidence="5">The sequence shown here is derived from an EMBL/GenBank/DDBJ whole genome shotgun (WGS) entry which is preliminary data.</text>
</comment>
<sequence length="1080" mass="119730">MSNRLANTAAAGGVPEKNSGTLDIPGQPSSSGEKRAISYPGPFGCNSCSFTSTTWLSMELHFKSVHNTCEFVFLCSKCEKSWPSINSVASHYPRCKGSVKAAVVPSSLTNTCTTCGSSFGTFSGLQLHRKRAHPDVFAASCSKKTKARWSNDEFTLLARLEAGLDPACKNINQVLAERLMGYNITRGVEMIKGQRRKDQYKALVRQLRSNSETQQCVGLAGSMDLNVPVNDTTSSVASEVTITYPEYGAVMSCDLIKEATGMAMVDVNELQSNIRKLFSSGRKLPMKLRGAREAVQKKMANPRVAKFKRFQRLFRSNRRKLANHIFDKASLEQFGGSIDEASDHLERFLSRPRLESDSYSVISGDKSIGVAHPILAEEVELELKASRPTAVGPDGIGLEDIKKLNSYDLASLFNLWLKAGDLPESVKASRTIFLPKSDGTTDISNCRPITIASALYRLFSKIITRRLAARLELNVRQKAFRPEMNGVFENSAILYALIKDAKVRSKEICITTLDLAKAFDTVPHSRILRALRKNNVDPESVDLISKMLTGTTYAEIKGLQGKPITIRNGVRQGDPLSPLLFSLFIDEIIGRLQACGPAYDFHGEKICILAFADDLTLVADNAAGMKILLKAACDFLEESGMSLNAEKCRTLCISRSPRSRKTFVNPAAKFNISDWKTGVSSEIPSLCATDTFRFLGHTFDGEGKIHIDTEEIRSMLKSVKSAPLKPEQKVALIRSHLLPRLQFLFSTAEVDSRKAWLIDSIIRGCVKEILHSVKAGMCTDIFYIPSRDGGMGLTSLGEFSLFSRQKALAKMAGSSDPLSKRVAEFFIERWNIARDPKVIEAARRVYQKKRYQRFFQTYQSGGWNEFSGNTIGNAWLTNGRARGRNFIMAVKFRSNTAATRAENLRGRLGMKECRFCKSAIETLAHICQKCPANHGLVIQRHNAVVTFLGEVARKEGYQVMIEPKVSTPVGALKPDLLLIKADTAFIVDVGIAWEGGRPLKLVNKMKCDKYKIAIPAILETFHVGHAETYGVILGSRGCWLKSNDKALASIGLNITRKMKEHLSWLTFENTIRIYNSFMKN</sequence>
<keyword evidence="6" id="KW-1185">Reference proteome</keyword>
<dbReference type="Pfam" id="PF00078">
    <property type="entry name" value="RVT_1"/>
    <property type="match status" value="1"/>
</dbReference>
<keyword evidence="1" id="KW-0862">Zinc</keyword>
<evidence type="ECO:0000313" key="6">
    <source>
        <dbReference type="Proteomes" id="UP000055048"/>
    </source>
</evidence>
<evidence type="ECO:0000313" key="5">
    <source>
        <dbReference type="EMBL" id="KRX34481.1"/>
    </source>
</evidence>
<dbReference type="PROSITE" id="PS50878">
    <property type="entry name" value="RT_POL"/>
    <property type="match status" value="1"/>
</dbReference>
<dbReference type="SMART" id="SM00355">
    <property type="entry name" value="ZnF_C2H2"/>
    <property type="match status" value="2"/>
</dbReference>
<dbReference type="EMBL" id="JYDJ01000560">
    <property type="protein sequence ID" value="KRX34481.1"/>
    <property type="molecule type" value="Genomic_DNA"/>
</dbReference>
<dbReference type="CDD" id="cd01650">
    <property type="entry name" value="RT_nLTR_like"/>
    <property type="match status" value="1"/>
</dbReference>
<dbReference type="PROSITE" id="PS00028">
    <property type="entry name" value="ZINC_FINGER_C2H2_1"/>
    <property type="match status" value="1"/>
</dbReference>
<dbReference type="OrthoDB" id="410104at2759"/>
<dbReference type="InterPro" id="IPR000477">
    <property type="entry name" value="RT_dom"/>
</dbReference>
<dbReference type="PANTHER" id="PTHR19446">
    <property type="entry name" value="REVERSE TRANSCRIPTASES"/>
    <property type="match status" value="1"/>
</dbReference>
<dbReference type="PROSITE" id="PS50157">
    <property type="entry name" value="ZINC_FINGER_C2H2_2"/>
    <property type="match status" value="1"/>
</dbReference>
<organism evidence="5 6">
    <name type="scientific">Trichinella murrelli</name>
    <dbReference type="NCBI Taxonomy" id="144512"/>
    <lineage>
        <taxon>Eukaryota</taxon>
        <taxon>Metazoa</taxon>
        <taxon>Ecdysozoa</taxon>
        <taxon>Nematoda</taxon>
        <taxon>Enoplea</taxon>
        <taxon>Dorylaimia</taxon>
        <taxon>Trichinellida</taxon>
        <taxon>Trichinellidae</taxon>
        <taxon>Trichinella</taxon>
    </lineage>
</organism>
<feature type="region of interest" description="Disordered" evidence="2">
    <location>
        <begin position="1"/>
        <end position="34"/>
    </location>
</feature>
<dbReference type="GO" id="GO:0008270">
    <property type="term" value="F:zinc ion binding"/>
    <property type="evidence" value="ECO:0007669"/>
    <property type="project" value="UniProtKB-KW"/>
</dbReference>
<feature type="domain" description="Reverse transcriptase" evidence="4">
    <location>
        <begin position="415"/>
        <end position="699"/>
    </location>
</feature>
<feature type="domain" description="C2H2-type" evidence="3">
    <location>
        <begin position="110"/>
        <end position="133"/>
    </location>
</feature>
<evidence type="ECO:0000256" key="2">
    <source>
        <dbReference type="SAM" id="MobiDB-lite"/>
    </source>
</evidence>
<name>A0A0V0T642_9BILA</name>
<dbReference type="Gene3D" id="3.30.70.270">
    <property type="match status" value="1"/>
</dbReference>
<dbReference type="SUPFAM" id="SSF56672">
    <property type="entry name" value="DNA/RNA polymerases"/>
    <property type="match status" value="1"/>
</dbReference>
<keyword evidence="1" id="KW-0863">Zinc-finger</keyword>
<dbReference type="InterPro" id="IPR043502">
    <property type="entry name" value="DNA/RNA_pol_sf"/>
</dbReference>
<protein>
    <submittedName>
        <fullName evidence="5">Retrovirus-related Pol polyprotein from type-2 retrotransposable element R2DM</fullName>
    </submittedName>
</protein>
<dbReference type="InterPro" id="IPR013087">
    <property type="entry name" value="Znf_C2H2_type"/>
</dbReference>
<proteinExistence type="predicted"/>
<dbReference type="InterPro" id="IPR043128">
    <property type="entry name" value="Rev_trsase/Diguanyl_cyclase"/>
</dbReference>